<keyword evidence="2" id="KW-0456">Lyase</keyword>
<name>A0ABS2NI28_9BACI</name>
<keyword evidence="3" id="KW-1185">Reference proteome</keyword>
<protein>
    <submittedName>
        <fullName evidence="2">Uroporphyrinogen-III synthase</fullName>
        <ecNumber evidence="2">4.2.1.75</ecNumber>
    </submittedName>
</protein>
<dbReference type="InterPro" id="IPR003754">
    <property type="entry name" value="4pyrrol_synth_uPrphyn_synth"/>
</dbReference>
<dbReference type="InterPro" id="IPR036108">
    <property type="entry name" value="4pyrrol_syn_uPrphyn_synt_sf"/>
</dbReference>
<dbReference type="SUPFAM" id="SSF69618">
    <property type="entry name" value="HemD-like"/>
    <property type="match status" value="1"/>
</dbReference>
<dbReference type="InterPro" id="IPR039793">
    <property type="entry name" value="UROS/Hem4"/>
</dbReference>
<dbReference type="PANTHER" id="PTHR40082:SF1">
    <property type="entry name" value="BLR5956 PROTEIN"/>
    <property type="match status" value="1"/>
</dbReference>
<feature type="domain" description="Tetrapyrrole biosynthesis uroporphyrinogen III synthase" evidence="1">
    <location>
        <begin position="20"/>
        <end position="259"/>
    </location>
</feature>
<dbReference type="PANTHER" id="PTHR40082">
    <property type="entry name" value="BLR5956 PROTEIN"/>
    <property type="match status" value="1"/>
</dbReference>
<comment type="caution">
    <text evidence="2">The sequence shown here is derived from an EMBL/GenBank/DDBJ whole genome shotgun (WGS) entry which is preliminary data.</text>
</comment>
<gene>
    <name evidence="2" type="ORF">JOC86_004084</name>
</gene>
<dbReference type="CDD" id="cd06578">
    <property type="entry name" value="HemD"/>
    <property type="match status" value="1"/>
</dbReference>
<reference evidence="2 3" key="1">
    <citation type="submission" date="2021-01" db="EMBL/GenBank/DDBJ databases">
        <title>Genomic Encyclopedia of Type Strains, Phase IV (KMG-IV): sequencing the most valuable type-strain genomes for metagenomic binning, comparative biology and taxonomic classification.</title>
        <authorList>
            <person name="Goeker M."/>
        </authorList>
    </citation>
    <scope>NUCLEOTIDE SEQUENCE [LARGE SCALE GENOMIC DNA]</scope>
    <source>
        <strain evidence="2 3">DSM 24834</strain>
    </source>
</reference>
<sequence>MTKGLKGKRIVLAGSRKTEEMSILVEKQGGIPIVRPAQGTVYLAEDEVEPELTQIVNEGVDWIIFTTGTGTETLIEMAEKLGILDRFITTIKNAKVAIRGYKTLTALKKQGVKPSAIDDDGTTQGLIRSLEPFDLKGQKVAIQLHGDTAPKLIQFLEENGAVCSQILPYKHISPDPQVFDELCREILAGKVDAVCFTTALQVRYLFDFARENQYLTDILNMFNEKIIAAAVGKITAEALIEEGVENVLQPEKQRMGAMIMKLSQYYKERQQG</sequence>
<dbReference type="NCBIfam" id="NF004584">
    <property type="entry name" value="PRK05928.2-1"/>
    <property type="match status" value="1"/>
</dbReference>
<dbReference type="RefSeq" id="WP_205174663.1">
    <property type="nucleotide sequence ID" value="NZ_JAFBDZ010000004.1"/>
</dbReference>
<evidence type="ECO:0000259" key="1">
    <source>
        <dbReference type="Pfam" id="PF02602"/>
    </source>
</evidence>
<dbReference type="Proteomes" id="UP001646157">
    <property type="component" value="Unassembled WGS sequence"/>
</dbReference>
<evidence type="ECO:0000313" key="2">
    <source>
        <dbReference type="EMBL" id="MBM7587511.1"/>
    </source>
</evidence>
<dbReference type="GO" id="GO:0004852">
    <property type="term" value="F:uroporphyrinogen-III synthase activity"/>
    <property type="evidence" value="ECO:0007669"/>
    <property type="project" value="UniProtKB-EC"/>
</dbReference>
<organism evidence="2 3">
    <name type="scientific">Rossellomorea pakistanensis</name>
    <dbReference type="NCBI Taxonomy" id="992288"/>
    <lineage>
        <taxon>Bacteria</taxon>
        <taxon>Bacillati</taxon>
        <taxon>Bacillota</taxon>
        <taxon>Bacilli</taxon>
        <taxon>Bacillales</taxon>
        <taxon>Bacillaceae</taxon>
        <taxon>Rossellomorea</taxon>
    </lineage>
</organism>
<dbReference type="Pfam" id="PF02602">
    <property type="entry name" value="HEM4"/>
    <property type="match status" value="1"/>
</dbReference>
<dbReference type="Gene3D" id="3.40.50.10090">
    <property type="match status" value="2"/>
</dbReference>
<dbReference type="EC" id="4.2.1.75" evidence="2"/>
<proteinExistence type="predicted"/>
<accession>A0ABS2NI28</accession>
<dbReference type="EMBL" id="JAFBDZ010000004">
    <property type="protein sequence ID" value="MBM7587511.1"/>
    <property type="molecule type" value="Genomic_DNA"/>
</dbReference>
<evidence type="ECO:0000313" key="3">
    <source>
        <dbReference type="Proteomes" id="UP001646157"/>
    </source>
</evidence>